<dbReference type="InterPro" id="IPR031872">
    <property type="entry name" value="NDC10_II"/>
</dbReference>
<feature type="region of interest" description="Disordered" evidence="1">
    <location>
        <begin position="87"/>
        <end position="131"/>
    </location>
</feature>
<feature type="compositionally biased region" description="Basic and acidic residues" evidence="1">
    <location>
        <begin position="923"/>
        <end position="935"/>
    </location>
</feature>
<feature type="compositionally biased region" description="Basic and acidic residues" evidence="1">
    <location>
        <begin position="272"/>
        <end position="281"/>
    </location>
</feature>
<comment type="caution">
    <text evidence="3">The sequence shown here is derived from an EMBL/GenBank/DDBJ whole genome shotgun (WGS) entry which is preliminary data.</text>
</comment>
<feature type="region of interest" description="Disordered" evidence="1">
    <location>
        <begin position="19"/>
        <end position="53"/>
    </location>
</feature>
<dbReference type="AlphaFoldDB" id="A0A9W8HDG8"/>
<dbReference type="EMBL" id="JANBUM010000133">
    <property type="protein sequence ID" value="KAJ2783727.1"/>
    <property type="molecule type" value="Genomic_DNA"/>
</dbReference>
<evidence type="ECO:0000313" key="4">
    <source>
        <dbReference type="Proteomes" id="UP001140172"/>
    </source>
</evidence>
<feature type="compositionally biased region" description="Basic and acidic residues" evidence="1">
    <location>
        <begin position="724"/>
        <end position="733"/>
    </location>
</feature>
<feature type="compositionally biased region" description="Low complexity" evidence="1">
    <location>
        <begin position="26"/>
        <end position="41"/>
    </location>
</feature>
<feature type="region of interest" description="Disordered" evidence="1">
    <location>
        <begin position="920"/>
        <end position="956"/>
    </location>
</feature>
<name>A0A9W8HDG8_9FUNG</name>
<dbReference type="InterPro" id="IPR038279">
    <property type="entry name" value="Ndc10_dom2_sf"/>
</dbReference>
<feature type="compositionally biased region" description="Acidic residues" evidence="1">
    <location>
        <begin position="712"/>
        <end position="723"/>
    </location>
</feature>
<feature type="domain" description="Ndc10" evidence="2">
    <location>
        <begin position="279"/>
        <end position="341"/>
    </location>
</feature>
<dbReference type="OrthoDB" id="5582206at2759"/>
<feature type="region of interest" description="Disordered" evidence="1">
    <location>
        <begin position="671"/>
        <end position="744"/>
    </location>
</feature>
<evidence type="ECO:0000313" key="3">
    <source>
        <dbReference type="EMBL" id="KAJ2783727.1"/>
    </source>
</evidence>
<reference evidence="3" key="1">
    <citation type="submission" date="2022-07" db="EMBL/GenBank/DDBJ databases">
        <title>Phylogenomic reconstructions and comparative analyses of Kickxellomycotina fungi.</title>
        <authorList>
            <person name="Reynolds N.K."/>
            <person name="Stajich J.E."/>
            <person name="Barry K."/>
            <person name="Grigoriev I.V."/>
            <person name="Crous P."/>
            <person name="Smith M.E."/>
        </authorList>
    </citation>
    <scope>NUCLEOTIDE SEQUENCE</scope>
    <source>
        <strain evidence="3">BCRC 34489</strain>
    </source>
</reference>
<feature type="compositionally biased region" description="Polar residues" evidence="1">
    <location>
        <begin position="554"/>
        <end position="563"/>
    </location>
</feature>
<dbReference type="Gene3D" id="1.10.443.20">
    <property type="entry name" value="Centromere DNA-binding protein complex CBF3 subunit, domain 2"/>
    <property type="match status" value="1"/>
</dbReference>
<evidence type="ECO:0000259" key="2">
    <source>
        <dbReference type="Pfam" id="PF16787"/>
    </source>
</evidence>
<feature type="compositionally biased region" description="Polar residues" evidence="1">
    <location>
        <begin position="692"/>
        <end position="710"/>
    </location>
</feature>
<feature type="region of interest" description="Disordered" evidence="1">
    <location>
        <begin position="554"/>
        <end position="616"/>
    </location>
</feature>
<feature type="compositionally biased region" description="Polar residues" evidence="1">
    <location>
        <begin position="91"/>
        <end position="106"/>
    </location>
</feature>
<evidence type="ECO:0000256" key="1">
    <source>
        <dbReference type="SAM" id="MobiDB-lite"/>
    </source>
</evidence>
<protein>
    <recommendedName>
        <fullName evidence="2">Ndc10 domain-containing protein</fullName>
    </recommendedName>
</protein>
<feature type="region of interest" description="Disordered" evidence="1">
    <location>
        <begin position="242"/>
        <end position="281"/>
    </location>
</feature>
<organism evidence="3 4">
    <name type="scientific">Coemansia interrupta</name>
    <dbReference type="NCBI Taxonomy" id="1126814"/>
    <lineage>
        <taxon>Eukaryota</taxon>
        <taxon>Fungi</taxon>
        <taxon>Fungi incertae sedis</taxon>
        <taxon>Zoopagomycota</taxon>
        <taxon>Kickxellomycotina</taxon>
        <taxon>Kickxellomycetes</taxon>
        <taxon>Kickxellales</taxon>
        <taxon>Kickxellaceae</taxon>
        <taxon>Coemansia</taxon>
    </lineage>
</organism>
<sequence>MEAAVPEYIFMSGLSAQLARNKRMSSRPASPRSPVQPAQSVRTAYEDDEDSNNSEIKSVVGYLPKFQTWPTQMQFDVPRYVENQIAMEPNTKPSPSPEQGTNETNSLPPPARTTGRATADGLPTGVGYVGEHDRGEPLAMFSKFGAHTTNMTGDSTTLVSSPTDKAWNLISRDTDILLNSILMRRSSYGSMQMRVWHTISVATWLDNKSIMNLTLGAFTADKRSSATMPSYEYIAITPDTSTRSTTASPMPYASQLSGDNGSSSTGGKMRARRTDGADSTKVEIVQHSRPIQCPWNALAMLLYYKWHVLKEPLPDFRTDAWKNTPLFGTMEDSSMYDEYLARFCGDQYEEYVEAVKGQPQRHKRAHRLGFKLFKATIDSTLQVKSNVVAARSVTVGRRIFGSPEILSEIHWANADVCRLTSGQRRINSRLEYPTVGIEASIFPFVDEEATFSNYQGDIFYERDWRESLNAFCRLLKLLRRTLVQDMSLIFEIQFYRRMLRGNSVMSSDLFQSFRFIENARKVVNASWRTEIQSMVQHMPKDTILTRIVPESLITPSRPSTAASSHRLGLRGPSSQPVAKRTHSEVGSDPAPRLSKRKQVRRLLPDTDDDSEVVVESPFNPGDCEIIDLDLIESDVEFQSKMRNSFNAVGANSAETSSSSTPAKTRVMQNVVSEKDEDTEPQTYEFNAPKPVNCTTNEVSPSTPSDQSQLPQAEEEETEEYSEEEISHGIRMDVDDGDPAPRVYIDTGATSVDTSLLLGGGGDNNNQNYSTVDSIPLFAESIGNEDLSNWVNMMIQSMSANNADNISSAEPVADNTDNASTEIQNFSFALLADQMADLNSDNITQLDDRETLAKNLLDRISERLNGIMQNSSIAQSTDPSVSVELLTLKSDIASFRQEFGNYTALHDGHITTLKQVQESSTSIVDDKHNDISDTPKSHRSSATAVDIQGGSTDSPEQ</sequence>
<keyword evidence="4" id="KW-1185">Reference proteome</keyword>
<dbReference type="Pfam" id="PF16787">
    <property type="entry name" value="NDC10_II"/>
    <property type="match status" value="1"/>
</dbReference>
<proteinExistence type="predicted"/>
<gene>
    <name evidence="3" type="ORF">GGI15_002477</name>
</gene>
<feature type="compositionally biased region" description="Polar residues" evidence="1">
    <location>
        <begin position="242"/>
        <end position="266"/>
    </location>
</feature>
<dbReference type="Proteomes" id="UP001140172">
    <property type="component" value="Unassembled WGS sequence"/>
</dbReference>
<accession>A0A9W8HDG8</accession>
<dbReference type="GO" id="GO:0003677">
    <property type="term" value="F:DNA binding"/>
    <property type="evidence" value="ECO:0007669"/>
    <property type="project" value="InterPro"/>
</dbReference>